<evidence type="ECO:0000256" key="15">
    <source>
        <dbReference type="SAM" id="Phobius"/>
    </source>
</evidence>
<dbReference type="GO" id="GO:0008360">
    <property type="term" value="P:regulation of cell shape"/>
    <property type="evidence" value="ECO:0007669"/>
    <property type="project" value="UniProtKB-KW"/>
</dbReference>
<dbReference type="PANTHER" id="PTHR30627:SF26">
    <property type="entry name" value="PENICILLIN-BINDING PROTEIN 2B"/>
    <property type="match status" value="1"/>
</dbReference>
<evidence type="ECO:0000256" key="1">
    <source>
        <dbReference type="ARBA" id="ARBA00004162"/>
    </source>
</evidence>
<proteinExistence type="inferred from homology"/>
<evidence type="ECO:0000256" key="9">
    <source>
        <dbReference type="ARBA" id="ARBA00022989"/>
    </source>
</evidence>
<keyword evidence="10 15" id="KW-0472">Membrane</keyword>
<dbReference type="PROSITE" id="PS51178">
    <property type="entry name" value="PASTA"/>
    <property type="match status" value="1"/>
</dbReference>
<dbReference type="InterPro" id="IPR005311">
    <property type="entry name" value="PBP_dimer"/>
</dbReference>
<evidence type="ECO:0000256" key="10">
    <source>
        <dbReference type="ARBA" id="ARBA00023136"/>
    </source>
</evidence>
<keyword evidence="7" id="KW-0133">Cell shape</keyword>
<dbReference type="GO" id="GO:0008658">
    <property type="term" value="F:penicillin binding"/>
    <property type="evidence" value="ECO:0007669"/>
    <property type="project" value="InterPro"/>
</dbReference>
<feature type="domain" description="PASTA" evidence="16">
    <location>
        <begin position="610"/>
        <end position="670"/>
    </location>
</feature>
<comment type="function">
    <text evidence="14">A transpeptidase that forms peptide cross-links between adjacent glycan strands in cell wall peptidoglycan (PG). Part of the divisome machinery that synthesizes the septal cross wall. Beta-lactams inactivate the PBPs by acylating an essential serine residue in the active site of these proteins.</text>
</comment>
<dbReference type="RefSeq" id="WP_317636215.1">
    <property type="nucleotide sequence ID" value="NZ_AP026802.1"/>
</dbReference>
<dbReference type="GO" id="GO:0046677">
    <property type="term" value="P:response to antibiotic"/>
    <property type="evidence" value="ECO:0007669"/>
    <property type="project" value="UniProtKB-KW"/>
</dbReference>
<evidence type="ECO:0000256" key="2">
    <source>
        <dbReference type="ARBA" id="ARBA00007171"/>
    </source>
</evidence>
<comment type="similarity">
    <text evidence="2">Belongs to the transpeptidase family.</text>
</comment>
<dbReference type="Gene3D" id="3.30.70.2110">
    <property type="match status" value="1"/>
</dbReference>
<evidence type="ECO:0000256" key="4">
    <source>
        <dbReference type="ARBA" id="ARBA00022618"/>
    </source>
</evidence>
<dbReference type="InterPro" id="IPR005543">
    <property type="entry name" value="PASTA_dom"/>
</dbReference>
<dbReference type="Gene3D" id="3.40.710.10">
    <property type="entry name" value="DD-peptidase/beta-lactamase superfamily"/>
    <property type="match status" value="1"/>
</dbReference>
<dbReference type="GO" id="GO:0071555">
    <property type="term" value="P:cell wall organization"/>
    <property type="evidence" value="ECO:0007669"/>
    <property type="project" value="UniProtKB-KW"/>
</dbReference>
<evidence type="ECO:0000313" key="18">
    <source>
        <dbReference type="Proteomes" id="UP001321861"/>
    </source>
</evidence>
<dbReference type="PANTHER" id="PTHR30627">
    <property type="entry name" value="PEPTIDOGLYCAN D,D-TRANSPEPTIDASE"/>
    <property type="match status" value="1"/>
</dbReference>
<sequence length="733" mass="81691">MKKRVIHNAHRELSYRNRRRFGLFFLSIVVITFLIFVGRFVWIVATHRASGVDLNQKQEYLHQSKTILPANRGRIFDQLGNVISQDSSKFTITVTTDKRAGKKQEGDRQIPLYVTDKEKIIQLISDNLPVSKELINKQLKLKGYQIRFGAGGDNIPVSTKERIEEQIKTRHITGVEFLRRPSRLYNGGIFASQIVGIADLDNKDSEKLAPQLVGRLGIEQEFNKQLTGKNGYIERKANLRASFGNRTIEDRVNSQDGSDVYLTLNTDIQKYLEKLVNEINVNYQPLAMDAVLMGAKTGKIVAATQRPSFDTNTLKGLSEMWRDNLVEDGFEPGSVFKAVTLSSAIDLGVYNPNQYYDSGSVKVGPNVIYDWQRSGWGVIPMSQAFARSSNVGFVTLEKEIGSDRWKDYINRFGFTQKTGITLPNENPGSLQFAQPLDQAITSFGQGINVTVMQLIQAYSAIANGGKMVQPQIVDKIYNPNTRETKKFKVIKKGQPISSQAASETINEMRRVVTEKYGTGKVYAVDDVDVAVKTGTAEIAQSNGAGYLKGKNDYLYSVMGIYPAGDPRYILYVSLKKPQNVTKQPEQMLSEVFVPLVKYSLSYNRSYKTLSNSEIVTPDLSTKNPQEAAEELKQKKLKVEIIGTGNSVVQQLPLPKTRVIAGEKVILLTNGAMTMPDLTGWSKSDVIKFGQITGKTIKVNGSGYVTHQSLGAGSSIDFVKNITVDLKENINEDQ</sequence>
<dbReference type="SMART" id="SM00740">
    <property type="entry name" value="PASTA"/>
    <property type="match status" value="2"/>
</dbReference>
<comment type="subcellular location">
    <subcellularLocation>
        <location evidence="1">Cell membrane</location>
        <topology evidence="1">Single-pass membrane protein</topology>
    </subcellularLocation>
</comment>
<dbReference type="FunFam" id="3.40.710.10:FF:000095">
    <property type="entry name" value="Penicillin-binding protein 2x"/>
    <property type="match status" value="1"/>
</dbReference>
<evidence type="ECO:0000313" key="17">
    <source>
        <dbReference type="EMBL" id="BDR58302.1"/>
    </source>
</evidence>
<keyword evidence="18" id="KW-1185">Reference proteome</keyword>
<keyword evidence="4 17" id="KW-0132">Cell division</keyword>
<evidence type="ECO:0000256" key="12">
    <source>
        <dbReference type="ARBA" id="ARBA00023306"/>
    </source>
</evidence>
<organism evidence="17 18">
    <name type="scientific">Xylocopilactobacillus apicola</name>
    <dbReference type="NCBI Taxonomy" id="2932184"/>
    <lineage>
        <taxon>Bacteria</taxon>
        <taxon>Bacillati</taxon>
        <taxon>Bacillota</taxon>
        <taxon>Bacilli</taxon>
        <taxon>Lactobacillales</taxon>
        <taxon>Lactobacillaceae</taxon>
        <taxon>Xylocopilactobacillus</taxon>
    </lineage>
</organism>
<keyword evidence="12" id="KW-0131">Cell cycle</keyword>
<evidence type="ECO:0000256" key="7">
    <source>
        <dbReference type="ARBA" id="ARBA00022960"/>
    </source>
</evidence>
<dbReference type="CDD" id="cd06576">
    <property type="entry name" value="PASTA_Pbp2x-like_1"/>
    <property type="match status" value="1"/>
</dbReference>
<dbReference type="CDD" id="cd06575">
    <property type="entry name" value="PASTA_Pbp2x-like_2"/>
    <property type="match status" value="1"/>
</dbReference>
<protein>
    <submittedName>
        <fullName evidence="17">Cell division protein FtsI</fullName>
    </submittedName>
</protein>
<dbReference type="InterPro" id="IPR001460">
    <property type="entry name" value="PCN-bd_Tpept"/>
</dbReference>
<evidence type="ECO:0000256" key="5">
    <source>
        <dbReference type="ARBA" id="ARBA00022692"/>
    </source>
</evidence>
<dbReference type="GO" id="GO:0005886">
    <property type="term" value="C:plasma membrane"/>
    <property type="evidence" value="ECO:0007669"/>
    <property type="project" value="UniProtKB-SubCell"/>
</dbReference>
<evidence type="ECO:0000256" key="8">
    <source>
        <dbReference type="ARBA" id="ARBA00022984"/>
    </source>
</evidence>
<dbReference type="GO" id="GO:0051301">
    <property type="term" value="P:cell division"/>
    <property type="evidence" value="ECO:0007669"/>
    <property type="project" value="UniProtKB-KW"/>
</dbReference>
<reference evidence="17 18" key="1">
    <citation type="journal article" date="2023" name="Microbiol. Spectr.">
        <title>Symbiosis of Carpenter Bees with Uncharacterized Lactic Acid Bacteria Showing NAD Auxotrophy.</title>
        <authorList>
            <person name="Kawasaki S."/>
            <person name="Ozawa K."/>
            <person name="Mori T."/>
            <person name="Yamamoto A."/>
            <person name="Ito M."/>
            <person name="Ohkuma M."/>
            <person name="Sakamoto M."/>
            <person name="Matsutani M."/>
        </authorList>
    </citation>
    <scope>NUCLEOTIDE SEQUENCE [LARGE SCALE GENOMIC DNA]</scope>
    <source>
        <strain evidence="17 18">XA3</strain>
    </source>
</reference>
<keyword evidence="3" id="KW-1003">Cell membrane</keyword>
<dbReference type="KEGG" id="xap:XA3_07430"/>
<dbReference type="SUPFAM" id="SSF54184">
    <property type="entry name" value="Penicillin-binding protein 2x (pbp-2x), c-terminal domain"/>
    <property type="match status" value="2"/>
</dbReference>
<keyword evidence="9 15" id="KW-1133">Transmembrane helix</keyword>
<dbReference type="Proteomes" id="UP001321861">
    <property type="component" value="Chromosome"/>
</dbReference>
<keyword evidence="6" id="KW-0677">Repeat</keyword>
<evidence type="ECO:0000256" key="3">
    <source>
        <dbReference type="ARBA" id="ARBA00022475"/>
    </source>
</evidence>
<dbReference type="InterPro" id="IPR036138">
    <property type="entry name" value="PBP_dimer_sf"/>
</dbReference>
<dbReference type="Gene3D" id="2.20.70.70">
    <property type="match status" value="1"/>
</dbReference>
<dbReference type="EMBL" id="AP026802">
    <property type="protein sequence ID" value="BDR58302.1"/>
    <property type="molecule type" value="Genomic_DNA"/>
</dbReference>
<name>A0AAU9DMS2_9LACO</name>
<evidence type="ECO:0000256" key="13">
    <source>
        <dbReference type="ARBA" id="ARBA00023316"/>
    </source>
</evidence>
<accession>A0AAU9DMS2</accession>
<dbReference type="SUPFAM" id="SSF56601">
    <property type="entry name" value="beta-lactamase/transpeptidase-like"/>
    <property type="match status" value="1"/>
</dbReference>
<dbReference type="Pfam" id="PF03793">
    <property type="entry name" value="PASTA"/>
    <property type="match status" value="2"/>
</dbReference>
<keyword evidence="8" id="KW-0573">Peptidoglycan synthesis</keyword>
<dbReference type="Gene3D" id="3.90.1310.10">
    <property type="entry name" value="Penicillin-binding protein 2a (Domain 2)"/>
    <property type="match status" value="1"/>
</dbReference>
<dbReference type="InterPro" id="IPR050515">
    <property type="entry name" value="Beta-lactam/transpept"/>
</dbReference>
<keyword evidence="11" id="KW-0046">Antibiotic resistance</keyword>
<keyword evidence="13" id="KW-0961">Cell wall biogenesis/degradation</keyword>
<gene>
    <name evidence="17" type="ORF">XA3_07430</name>
</gene>
<evidence type="ECO:0000256" key="11">
    <source>
        <dbReference type="ARBA" id="ARBA00023251"/>
    </source>
</evidence>
<evidence type="ECO:0000259" key="16">
    <source>
        <dbReference type="PROSITE" id="PS51178"/>
    </source>
</evidence>
<dbReference type="InterPro" id="IPR012338">
    <property type="entry name" value="Beta-lactam/transpept-like"/>
</dbReference>
<keyword evidence="5 15" id="KW-0812">Transmembrane</keyword>
<dbReference type="GO" id="GO:0009252">
    <property type="term" value="P:peptidoglycan biosynthetic process"/>
    <property type="evidence" value="ECO:0007669"/>
    <property type="project" value="UniProtKB-KW"/>
</dbReference>
<dbReference type="Pfam" id="PF00905">
    <property type="entry name" value="Transpeptidase"/>
    <property type="match status" value="1"/>
</dbReference>
<dbReference type="Pfam" id="PF03717">
    <property type="entry name" value="PBP_dimer"/>
    <property type="match status" value="1"/>
</dbReference>
<dbReference type="SUPFAM" id="SSF56519">
    <property type="entry name" value="Penicillin binding protein dimerisation domain"/>
    <property type="match status" value="1"/>
</dbReference>
<feature type="transmembrane region" description="Helical" evidence="15">
    <location>
        <begin position="21"/>
        <end position="45"/>
    </location>
</feature>
<dbReference type="AlphaFoldDB" id="A0AAU9DMS2"/>
<evidence type="ECO:0000256" key="6">
    <source>
        <dbReference type="ARBA" id="ARBA00022737"/>
    </source>
</evidence>
<evidence type="ECO:0000256" key="14">
    <source>
        <dbReference type="ARBA" id="ARBA00055980"/>
    </source>
</evidence>